<dbReference type="PROSITE" id="PS50905">
    <property type="entry name" value="FERRITIN_LIKE"/>
    <property type="match status" value="1"/>
</dbReference>
<evidence type="ECO:0000259" key="8">
    <source>
        <dbReference type="PROSITE" id="PS50905"/>
    </source>
</evidence>
<dbReference type="STRING" id="168276.SAMN05444580_10162"/>
<dbReference type="InterPro" id="IPR009040">
    <property type="entry name" value="Ferritin-like_diiron"/>
</dbReference>
<feature type="binding site" evidence="5">
    <location>
        <position position="78"/>
    </location>
    <ligand>
        <name>Fe cation</name>
        <dbReference type="ChEBI" id="CHEBI:24875"/>
        <label>1</label>
    </ligand>
</feature>
<feature type="binding site" evidence="5">
    <location>
        <position position="119"/>
    </location>
    <ligand>
        <name>Fe cation</name>
        <dbReference type="ChEBI" id="CHEBI:24875"/>
        <label>1</label>
    </ligand>
</feature>
<dbReference type="GO" id="GO:0008198">
    <property type="term" value="F:ferrous iron binding"/>
    <property type="evidence" value="ECO:0007669"/>
    <property type="project" value="TreeGrafter"/>
</dbReference>
<evidence type="ECO:0000256" key="5">
    <source>
        <dbReference type="PIRSR" id="PIRSR601519-1"/>
    </source>
</evidence>
<evidence type="ECO:0000256" key="4">
    <source>
        <dbReference type="ARBA" id="ARBA00023004"/>
    </source>
</evidence>
<dbReference type="GO" id="GO:0004322">
    <property type="term" value="F:ferroxidase activity"/>
    <property type="evidence" value="ECO:0007669"/>
    <property type="project" value="TreeGrafter"/>
</dbReference>
<dbReference type="GO" id="GO:0006826">
    <property type="term" value="P:iron ion transport"/>
    <property type="evidence" value="ECO:0007669"/>
    <property type="project" value="InterPro"/>
</dbReference>
<dbReference type="GO" id="GO:0005829">
    <property type="term" value="C:cytosol"/>
    <property type="evidence" value="ECO:0007669"/>
    <property type="project" value="TreeGrafter"/>
</dbReference>
<evidence type="ECO:0000256" key="2">
    <source>
        <dbReference type="ARBA" id="ARBA00022723"/>
    </source>
</evidence>
<dbReference type="AlphaFoldDB" id="A0A1G6M4X2"/>
<dbReference type="Proteomes" id="UP000199417">
    <property type="component" value="Unassembled WGS sequence"/>
</dbReference>
<evidence type="ECO:0000256" key="1">
    <source>
        <dbReference type="ARBA" id="ARBA00022434"/>
    </source>
</evidence>
<keyword evidence="1 6" id="KW-0409">Iron storage</keyword>
<evidence type="ECO:0000313" key="10">
    <source>
        <dbReference type="Proteomes" id="UP000199417"/>
    </source>
</evidence>
<dbReference type="CDD" id="cd01055">
    <property type="entry name" value="Nonheme_Ferritin"/>
    <property type="match status" value="1"/>
</dbReference>
<protein>
    <recommendedName>
        <fullName evidence="6">Ferritin</fullName>
    </recommendedName>
</protein>
<dbReference type="InterPro" id="IPR001519">
    <property type="entry name" value="Ferritin"/>
</dbReference>
<keyword evidence="2 5" id="KW-0479">Metal-binding</keyword>
<feature type="compositionally biased region" description="Basic and acidic residues" evidence="7">
    <location>
        <begin position="1"/>
        <end position="12"/>
    </location>
</feature>
<evidence type="ECO:0000256" key="3">
    <source>
        <dbReference type="ARBA" id="ARBA00023002"/>
    </source>
</evidence>
<dbReference type="Gene3D" id="1.20.1260.10">
    <property type="match status" value="1"/>
</dbReference>
<evidence type="ECO:0000313" key="9">
    <source>
        <dbReference type="EMBL" id="SDC50543.1"/>
    </source>
</evidence>
<dbReference type="PANTHER" id="PTHR11431">
    <property type="entry name" value="FERRITIN"/>
    <property type="match status" value="1"/>
</dbReference>
<dbReference type="InterPro" id="IPR012347">
    <property type="entry name" value="Ferritin-like"/>
</dbReference>
<dbReference type="GO" id="GO:0008199">
    <property type="term" value="F:ferric iron binding"/>
    <property type="evidence" value="ECO:0007669"/>
    <property type="project" value="InterPro"/>
</dbReference>
<feature type="binding site" evidence="5">
    <location>
        <position position="152"/>
    </location>
    <ligand>
        <name>Fe cation</name>
        <dbReference type="ChEBI" id="CHEBI:24875"/>
        <label>1</label>
    </ligand>
</feature>
<evidence type="ECO:0000256" key="6">
    <source>
        <dbReference type="RuleBase" id="RU361145"/>
    </source>
</evidence>
<accession>A0A1G6M4X2</accession>
<keyword evidence="3" id="KW-0560">Oxidoreductase</keyword>
<proteinExistence type="predicted"/>
<reference evidence="9 10" key="1">
    <citation type="submission" date="2016-10" db="EMBL/GenBank/DDBJ databases">
        <authorList>
            <person name="de Groot N.N."/>
        </authorList>
    </citation>
    <scope>NUCLEOTIDE SEQUENCE [LARGE SCALE GENOMIC DNA]</scope>
    <source>
        <strain evidence="9 10">JCM 11308</strain>
    </source>
</reference>
<dbReference type="EMBL" id="FNAB01000001">
    <property type="protein sequence ID" value="SDC50543.1"/>
    <property type="molecule type" value="Genomic_DNA"/>
</dbReference>
<feature type="binding site" evidence="5">
    <location>
        <position position="75"/>
    </location>
    <ligand>
        <name>Fe cation</name>
        <dbReference type="ChEBI" id="CHEBI:24875"/>
        <label>1</label>
    </ligand>
</feature>
<evidence type="ECO:0000256" key="7">
    <source>
        <dbReference type="SAM" id="MobiDB-lite"/>
    </source>
</evidence>
<organism evidence="9 10">
    <name type="scientific">Rhodococcus tukisamuensis</name>
    <dbReference type="NCBI Taxonomy" id="168276"/>
    <lineage>
        <taxon>Bacteria</taxon>
        <taxon>Bacillati</taxon>
        <taxon>Actinomycetota</taxon>
        <taxon>Actinomycetes</taxon>
        <taxon>Mycobacteriales</taxon>
        <taxon>Nocardiaceae</taxon>
        <taxon>Rhodococcus</taxon>
    </lineage>
</organism>
<dbReference type="PANTHER" id="PTHR11431:SF127">
    <property type="entry name" value="BACTERIAL NON-HEME FERRITIN"/>
    <property type="match status" value="1"/>
</dbReference>
<dbReference type="InterPro" id="IPR008331">
    <property type="entry name" value="Ferritin_DPS_dom"/>
</dbReference>
<dbReference type="InterPro" id="IPR009078">
    <property type="entry name" value="Ferritin-like_SF"/>
</dbReference>
<feature type="domain" description="Ferritin-like diiron" evidence="8">
    <location>
        <begin position="25"/>
        <end position="170"/>
    </location>
</feature>
<feature type="region of interest" description="Disordered" evidence="7">
    <location>
        <begin position="1"/>
        <end position="21"/>
    </location>
</feature>
<keyword evidence="4 5" id="KW-0408">Iron</keyword>
<sequence length="202" mass="22752">MACTTFRDRSTDGRPSGGNLCAMTTRERSEFHDLLREQIRNEFTASQQYVAVAVYFDGNDLPQLAGRFYKQATEERNHAMMMIQYLLDNDLEIKIPGIDEVITDFGSVREPVELALNQERGVTDQVTKLARTARDTGDYLGEQFMQWFLKEQVEEVASMTTLLAIVDRAGDNLFNVEEFVAREMNSTPPKDGMAPRPAGGGI</sequence>
<gene>
    <name evidence="9" type="ORF">SAMN05444580_10162</name>
</gene>
<keyword evidence="10" id="KW-1185">Reference proteome</keyword>
<dbReference type="SUPFAM" id="SSF47240">
    <property type="entry name" value="Ferritin-like"/>
    <property type="match status" value="1"/>
</dbReference>
<feature type="binding site" evidence="5">
    <location>
        <position position="42"/>
    </location>
    <ligand>
        <name>Fe cation</name>
        <dbReference type="ChEBI" id="CHEBI:24875"/>
        <label>1</label>
    </ligand>
</feature>
<dbReference type="Pfam" id="PF00210">
    <property type="entry name" value="Ferritin"/>
    <property type="match status" value="1"/>
</dbReference>
<name>A0A1G6M4X2_9NOCA</name>
<dbReference type="InterPro" id="IPR041719">
    <property type="entry name" value="Ferritin_prok"/>
</dbReference>
<dbReference type="GO" id="GO:0006879">
    <property type="term" value="P:intracellular iron ion homeostasis"/>
    <property type="evidence" value="ECO:0007669"/>
    <property type="project" value="UniProtKB-KW"/>
</dbReference>